<reference evidence="2 3" key="1">
    <citation type="submission" date="2016-10" db="EMBL/GenBank/DDBJ databases">
        <authorList>
            <person name="de Groot N.N."/>
        </authorList>
    </citation>
    <scope>NUCLEOTIDE SEQUENCE [LARGE SCALE GENOMIC DNA]</scope>
    <source>
        <strain evidence="3">KMM 9023,NRIC 0796,JCM 17311,KCTC 23692</strain>
    </source>
</reference>
<gene>
    <name evidence="2" type="ORF">SAMN04515673_11413</name>
</gene>
<evidence type="ECO:0000313" key="3">
    <source>
        <dbReference type="Proteomes" id="UP000199302"/>
    </source>
</evidence>
<evidence type="ECO:0000313" key="2">
    <source>
        <dbReference type="EMBL" id="SFR18493.1"/>
    </source>
</evidence>
<accession>A0A1I6EL42</accession>
<dbReference type="EMBL" id="FOYI01000014">
    <property type="protein sequence ID" value="SFR18493.1"/>
    <property type="molecule type" value="Genomic_DNA"/>
</dbReference>
<evidence type="ECO:0000256" key="1">
    <source>
        <dbReference type="SAM" id="Phobius"/>
    </source>
</evidence>
<dbReference type="STRING" id="871652.SAMN04515673_11413"/>
<proteinExistence type="predicted"/>
<keyword evidence="1" id="KW-0812">Transmembrane</keyword>
<name>A0A1I6EL42_9RHOB</name>
<protein>
    <submittedName>
        <fullName evidence="2">Uncharacterized protein</fullName>
    </submittedName>
</protein>
<keyword evidence="1" id="KW-0472">Membrane</keyword>
<dbReference type="RefSeq" id="WP_014881195.1">
    <property type="nucleotide sequence ID" value="NZ_FOYI01000014.1"/>
</dbReference>
<keyword evidence="1" id="KW-1133">Transmembrane helix</keyword>
<dbReference type="OrthoDB" id="7860243at2"/>
<organism evidence="2 3">
    <name type="scientific">Poseidonocella sedimentorum</name>
    <dbReference type="NCBI Taxonomy" id="871652"/>
    <lineage>
        <taxon>Bacteria</taxon>
        <taxon>Pseudomonadati</taxon>
        <taxon>Pseudomonadota</taxon>
        <taxon>Alphaproteobacteria</taxon>
        <taxon>Rhodobacterales</taxon>
        <taxon>Roseobacteraceae</taxon>
        <taxon>Poseidonocella</taxon>
    </lineage>
</organism>
<feature type="transmembrane region" description="Helical" evidence="1">
    <location>
        <begin position="30"/>
        <end position="50"/>
    </location>
</feature>
<sequence>MQKPSDNWKKLRRATLERARRNAVEPLEPLNTVLLVASALYLIGFLRLSFGGQPHDFTLISGAAIFAVALSGILVPILSGSVITLRLADRQLKKLIEE</sequence>
<keyword evidence="3" id="KW-1185">Reference proteome</keyword>
<dbReference type="Proteomes" id="UP000199302">
    <property type="component" value="Unassembled WGS sequence"/>
</dbReference>
<feature type="transmembrane region" description="Helical" evidence="1">
    <location>
        <begin position="62"/>
        <end position="85"/>
    </location>
</feature>
<dbReference type="AlphaFoldDB" id="A0A1I6EL42"/>